<dbReference type="Proteomes" id="UP001055811">
    <property type="component" value="Linkage Group LG03"/>
</dbReference>
<evidence type="ECO:0000313" key="2">
    <source>
        <dbReference type="Proteomes" id="UP001055811"/>
    </source>
</evidence>
<reference evidence="1 2" key="2">
    <citation type="journal article" date="2022" name="Mol. Ecol. Resour.">
        <title>The genomes of chicory, endive, great burdock and yacon provide insights into Asteraceae paleo-polyploidization history and plant inulin production.</title>
        <authorList>
            <person name="Fan W."/>
            <person name="Wang S."/>
            <person name="Wang H."/>
            <person name="Wang A."/>
            <person name="Jiang F."/>
            <person name="Liu H."/>
            <person name="Zhao H."/>
            <person name="Xu D."/>
            <person name="Zhang Y."/>
        </authorList>
    </citation>
    <scope>NUCLEOTIDE SEQUENCE [LARGE SCALE GENOMIC DNA]</scope>
    <source>
        <strain evidence="2">cv. Punajuju</strain>
        <tissue evidence="1">Leaves</tissue>
    </source>
</reference>
<protein>
    <submittedName>
        <fullName evidence="1">Uncharacterized protein</fullName>
    </submittedName>
</protein>
<name>A0ACB9F7F1_CICIN</name>
<accession>A0ACB9F7F1</accession>
<dbReference type="EMBL" id="CM042011">
    <property type="protein sequence ID" value="KAI3766698.1"/>
    <property type="molecule type" value="Genomic_DNA"/>
</dbReference>
<keyword evidence="2" id="KW-1185">Reference proteome</keyword>
<comment type="caution">
    <text evidence="1">The sequence shown here is derived from an EMBL/GenBank/DDBJ whole genome shotgun (WGS) entry which is preliminary data.</text>
</comment>
<gene>
    <name evidence="1" type="ORF">L2E82_16768</name>
</gene>
<sequence length="138" mass="16070">MPIRPDSEEEVSGVAVKKLEPYEIGSPEAQSKSVKRRIQRELEKILASLRYRLLMSLRAYVCESDRFCFIYDYVPTGSLEDAMKRARENQLRGYELQWALSKGFSIFSLLVHLQSCNIKRQIGDSRRRISNCPWLPAR</sequence>
<organism evidence="1 2">
    <name type="scientific">Cichorium intybus</name>
    <name type="common">Chicory</name>
    <dbReference type="NCBI Taxonomy" id="13427"/>
    <lineage>
        <taxon>Eukaryota</taxon>
        <taxon>Viridiplantae</taxon>
        <taxon>Streptophyta</taxon>
        <taxon>Embryophyta</taxon>
        <taxon>Tracheophyta</taxon>
        <taxon>Spermatophyta</taxon>
        <taxon>Magnoliopsida</taxon>
        <taxon>eudicotyledons</taxon>
        <taxon>Gunneridae</taxon>
        <taxon>Pentapetalae</taxon>
        <taxon>asterids</taxon>
        <taxon>campanulids</taxon>
        <taxon>Asterales</taxon>
        <taxon>Asteraceae</taxon>
        <taxon>Cichorioideae</taxon>
        <taxon>Cichorieae</taxon>
        <taxon>Cichoriinae</taxon>
        <taxon>Cichorium</taxon>
    </lineage>
</organism>
<evidence type="ECO:0000313" key="1">
    <source>
        <dbReference type="EMBL" id="KAI3766698.1"/>
    </source>
</evidence>
<reference evidence="2" key="1">
    <citation type="journal article" date="2022" name="Mol. Ecol. Resour.">
        <title>The genomes of chicory, endive, great burdock and yacon provide insights into Asteraceae palaeo-polyploidization history and plant inulin production.</title>
        <authorList>
            <person name="Fan W."/>
            <person name="Wang S."/>
            <person name="Wang H."/>
            <person name="Wang A."/>
            <person name="Jiang F."/>
            <person name="Liu H."/>
            <person name="Zhao H."/>
            <person name="Xu D."/>
            <person name="Zhang Y."/>
        </authorList>
    </citation>
    <scope>NUCLEOTIDE SEQUENCE [LARGE SCALE GENOMIC DNA]</scope>
    <source>
        <strain evidence="2">cv. Punajuju</strain>
    </source>
</reference>
<proteinExistence type="predicted"/>